<dbReference type="CDD" id="cd00009">
    <property type="entry name" value="AAA"/>
    <property type="match status" value="1"/>
</dbReference>
<keyword evidence="2" id="KW-0547">Nucleotide-binding</keyword>
<evidence type="ECO:0000256" key="5">
    <source>
        <dbReference type="ARBA" id="ARBA00023015"/>
    </source>
</evidence>
<organism evidence="10 11">
    <name type="scientific">Chitinophaga skermanii</name>
    <dbReference type="NCBI Taxonomy" id="331697"/>
    <lineage>
        <taxon>Bacteria</taxon>
        <taxon>Pseudomonadati</taxon>
        <taxon>Bacteroidota</taxon>
        <taxon>Chitinophagia</taxon>
        <taxon>Chitinophagales</taxon>
        <taxon>Chitinophagaceae</taxon>
        <taxon>Chitinophaga</taxon>
    </lineage>
</organism>
<dbReference type="Pfam" id="PF25601">
    <property type="entry name" value="AAA_lid_14"/>
    <property type="match status" value="1"/>
</dbReference>
<evidence type="ECO:0000256" key="1">
    <source>
        <dbReference type="ARBA" id="ARBA00022553"/>
    </source>
</evidence>
<dbReference type="GO" id="GO:0006355">
    <property type="term" value="P:regulation of DNA-templated transcription"/>
    <property type="evidence" value="ECO:0007669"/>
    <property type="project" value="InterPro"/>
</dbReference>
<dbReference type="GO" id="GO:0003677">
    <property type="term" value="F:DNA binding"/>
    <property type="evidence" value="ECO:0007669"/>
    <property type="project" value="UniProtKB-KW"/>
</dbReference>
<evidence type="ECO:0000256" key="7">
    <source>
        <dbReference type="PROSITE-ProRule" id="PRU00169"/>
    </source>
</evidence>
<dbReference type="RefSeq" id="WP_111597687.1">
    <property type="nucleotide sequence ID" value="NZ_QLLL01000004.1"/>
</dbReference>
<keyword evidence="10" id="KW-0238">DNA-binding</keyword>
<dbReference type="OrthoDB" id="9767106at2"/>
<evidence type="ECO:0000313" key="11">
    <source>
        <dbReference type="Proteomes" id="UP000249547"/>
    </source>
</evidence>
<sequence length="393" mass="43259">MANILIIDDEKAIRKTLSEILSYEGYKIDEAADGAEGFKMYKEKAYDAVLCDIKMPKMDGLEFLEKAKEVNPDIPIVMVSGHGNIDTAVDAVKKGAYDYISKPPDLNRLLITLRNALDKTTLVAETKTLRKKVSKTQAMIGESAPISKIKETIAKVAPTDARVLVTGENGVGKELVARWIHEYSGRAAGPMIEVNCAAIPSELIESELFGHEKGSFTSAIKQRIGKFEQASGGTLFLDEIGDMSLSAQAKVLRALQEGKITRVGGDKEISVDVRVVAATNKDLLKEVEDKNFRLDLYHRLSVILIHVPSLNERSEDIPALVDHFLEGVCSEYGIAKKGIDKDAVKALQQHKWSGNIRELRNVVERLVILSGKTITAEDVADYVVPSKERKQNA</sequence>
<name>A0A327QL64_9BACT</name>
<dbReference type="InterPro" id="IPR011006">
    <property type="entry name" value="CheY-like_superfamily"/>
</dbReference>
<dbReference type="PROSITE" id="PS50045">
    <property type="entry name" value="SIGMA54_INTERACT_4"/>
    <property type="match status" value="1"/>
</dbReference>
<keyword evidence="11" id="KW-1185">Reference proteome</keyword>
<dbReference type="InterPro" id="IPR002078">
    <property type="entry name" value="Sigma_54_int"/>
</dbReference>
<dbReference type="InterPro" id="IPR001789">
    <property type="entry name" value="Sig_transdc_resp-reg_receiver"/>
</dbReference>
<evidence type="ECO:0000313" key="10">
    <source>
        <dbReference type="EMBL" id="RAJ05061.1"/>
    </source>
</evidence>
<dbReference type="InterPro" id="IPR058031">
    <property type="entry name" value="AAA_lid_NorR"/>
</dbReference>
<evidence type="ECO:0000256" key="2">
    <source>
        <dbReference type="ARBA" id="ARBA00022741"/>
    </source>
</evidence>
<dbReference type="PROSITE" id="PS50110">
    <property type="entry name" value="RESPONSE_REGULATORY"/>
    <property type="match status" value="1"/>
</dbReference>
<dbReference type="Gene3D" id="3.40.50.2300">
    <property type="match status" value="1"/>
</dbReference>
<dbReference type="PROSITE" id="PS00676">
    <property type="entry name" value="SIGMA54_INTERACT_2"/>
    <property type="match status" value="1"/>
</dbReference>
<dbReference type="Gene3D" id="1.10.8.60">
    <property type="match status" value="1"/>
</dbReference>
<dbReference type="Pfam" id="PF00072">
    <property type="entry name" value="Response_reg"/>
    <property type="match status" value="1"/>
</dbReference>
<dbReference type="SUPFAM" id="SSF52172">
    <property type="entry name" value="CheY-like"/>
    <property type="match status" value="1"/>
</dbReference>
<protein>
    <submittedName>
        <fullName evidence="10">DNA-binding NtrC family response regulator</fullName>
    </submittedName>
</protein>
<dbReference type="GO" id="GO:0000160">
    <property type="term" value="P:phosphorelay signal transduction system"/>
    <property type="evidence" value="ECO:0007669"/>
    <property type="project" value="UniProtKB-KW"/>
</dbReference>
<dbReference type="Pfam" id="PF00158">
    <property type="entry name" value="Sigma54_activat"/>
    <property type="match status" value="1"/>
</dbReference>
<dbReference type="InterPro" id="IPR003593">
    <property type="entry name" value="AAA+_ATPase"/>
</dbReference>
<gene>
    <name evidence="10" type="ORF">LX64_02215</name>
</gene>
<dbReference type="PANTHER" id="PTHR32071">
    <property type="entry name" value="TRANSCRIPTIONAL REGULATORY PROTEIN"/>
    <property type="match status" value="1"/>
</dbReference>
<dbReference type="SUPFAM" id="SSF52540">
    <property type="entry name" value="P-loop containing nucleoside triphosphate hydrolases"/>
    <property type="match status" value="1"/>
</dbReference>
<dbReference type="SMART" id="SM00448">
    <property type="entry name" value="REC"/>
    <property type="match status" value="1"/>
</dbReference>
<dbReference type="GO" id="GO:0005524">
    <property type="term" value="F:ATP binding"/>
    <property type="evidence" value="ECO:0007669"/>
    <property type="project" value="UniProtKB-KW"/>
</dbReference>
<keyword evidence="3" id="KW-0067">ATP-binding</keyword>
<dbReference type="InterPro" id="IPR025943">
    <property type="entry name" value="Sigma_54_int_dom_ATP-bd_2"/>
</dbReference>
<reference evidence="10 11" key="1">
    <citation type="submission" date="2018-06" db="EMBL/GenBank/DDBJ databases">
        <title>Genomic Encyclopedia of Archaeal and Bacterial Type Strains, Phase II (KMG-II): from individual species to whole genera.</title>
        <authorList>
            <person name="Goeker M."/>
        </authorList>
    </citation>
    <scope>NUCLEOTIDE SEQUENCE [LARGE SCALE GENOMIC DNA]</scope>
    <source>
        <strain evidence="10 11">DSM 23857</strain>
    </source>
</reference>
<feature type="domain" description="Sigma-54 factor interaction" evidence="8">
    <location>
        <begin position="139"/>
        <end position="368"/>
    </location>
</feature>
<keyword evidence="4" id="KW-0902">Two-component regulatory system</keyword>
<feature type="modified residue" description="4-aspartylphosphate" evidence="7">
    <location>
        <position position="52"/>
    </location>
</feature>
<dbReference type="Proteomes" id="UP000249547">
    <property type="component" value="Unassembled WGS sequence"/>
</dbReference>
<keyword evidence="1 7" id="KW-0597">Phosphoprotein</keyword>
<dbReference type="FunFam" id="3.40.50.300:FF:000006">
    <property type="entry name" value="DNA-binding transcriptional regulator NtrC"/>
    <property type="match status" value="1"/>
</dbReference>
<dbReference type="InterPro" id="IPR027417">
    <property type="entry name" value="P-loop_NTPase"/>
</dbReference>
<evidence type="ECO:0000256" key="3">
    <source>
        <dbReference type="ARBA" id="ARBA00022840"/>
    </source>
</evidence>
<evidence type="ECO:0000256" key="4">
    <source>
        <dbReference type="ARBA" id="ARBA00023012"/>
    </source>
</evidence>
<dbReference type="Gene3D" id="3.40.50.300">
    <property type="entry name" value="P-loop containing nucleotide triphosphate hydrolases"/>
    <property type="match status" value="1"/>
</dbReference>
<evidence type="ECO:0000256" key="6">
    <source>
        <dbReference type="ARBA" id="ARBA00023163"/>
    </source>
</evidence>
<keyword evidence="6" id="KW-0804">Transcription</keyword>
<evidence type="ECO:0000259" key="9">
    <source>
        <dbReference type="PROSITE" id="PS50110"/>
    </source>
</evidence>
<feature type="domain" description="Response regulatory" evidence="9">
    <location>
        <begin position="3"/>
        <end position="117"/>
    </location>
</feature>
<dbReference type="PANTHER" id="PTHR32071:SF17">
    <property type="entry name" value="TRANSCRIPTIONAL REGULATOR (NTRC FAMILY)"/>
    <property type="match status" value="1"/>
</dbReference>
<dbReference type="SMART" id="SM00382">
    <property type="entry name" value="AAA"/>
    <property type="match status" value="1"/>
</dbReference>
<keyword evidence="5" id="KW-0805">Transcription regulation</keyword>
<dbReference type="FunFam" id="3.40.50.2300:FF:000018">
    <property type="entry name" value="DNA-binding transcriptional regulator NtrC"/>
    <property type="match status" value="1"/>
</dbReference>
<proteinExistence type="predicted"/>
<dbReference type="EMBL" id="QLLL01000004">
    <property type="protein sequence ID" value="RAJ05061.1"/>
    <property type="molecule type" value="Genomic_DNA"/>
</dbReference>
<accession>A0A327QL64</accession>
<dbReference type="AlphaFoldDB" id="A0A327QL64"/>
<evidence type="ECO:0000259" key="8">
    <source>
        <dbReference type="PROSITE" id="PS50045"/>
    </source>
</evidence>
<comment type="caution">
    <text evidence="10">The sequence shown here is derived from an EMBL/GenBank/DDBJ whole genome shotgun (WGS) entry which is preliminary data.</text>
</comment>